<evidence type="ECO:0000313" key="2">
    <source>
        <dbReference type="EMBL" id="MCW3787440.1"/>
    </source>
</evidence>
<feature type="transmembrane region" description="Helical" evidence="1">
    <location>
        <begin position="48"/>
        <end position="71"/>
    </location>
</feature>
<keyword evidence="3" id="KW-1185">Reference proteome</keyword>
<dbReference type="AlphaFoldDB" id="A0AAE3SFF6"/>
<organism evidence="2 3">
    <name type="scientific">Plebeiibacterium sediminum</name>
    <dbReference type="NCBI Taxonomy" id="2992112"/>
    <lineage>
        <taxon>Bacteria</taxon>
        <taxon>Pseudomonadati</taxon>
        <taxon>Bacteroidota</taxon>
        <taxon>Bacteroidia</taxon>
        <taxon>Marinilabiliales</taxon>
        <taxon>Marinilabiliaceae</taxon>
        <taxon>Plebeiibacterium</taxon>
    </lineage>
</organism>
<comment type="caution">
    <text evidence="2">The sequence shown here is derived from an EMBL/GenBank/DDBJ whole genome shotgun (WGS) entry which is preliminary data.</text>
</comment>
<dbReference type="Proteomes" id="UP001209229">
    <property type="component" value="Unassembled WGS sequence"/>
</dbReference>
<keyword evidence="1" id="KW-0812">Transmembrane</keyword>
<protein>
    <submittedName>
        <fullName evidence="2">Uncharacterized protein</fullName>
    </submittedName>
</protein>
<proteinExistence type="predicted"/>
<gene>
    <name evidence="2" type="ORF">OM075_13250</name>
</gene>
<feature type="transmembrane region" description="Helical" evidence="1">
    <location>
        <begin position="10"/>
        <end position="28"/>
    </location>
</feature>
<accession>A0AAE3SFF6</accession>
<reference evidence="2" key="1">
    <citation type="submission" date="2022-10" db="EMBL/GenBank/DDBJ databases">
        <authorList>
            <person name="Yu W.X."/>
        </authorList>
    </citation>
    <scope>NUCLEOTIDE SEQUENCE</scope>
    <source>
        <strain evidence="2">AAT</strain>
    </source>
</reference>
<dbReference type="RefSeq" id="WP_301191005.1">
    <property type="nucleotide sequence ID" value="NZ_JAPDPJ010000029.1"/>
</dbReference>
<dbReference type="EMBL" id="JAPDPJ010000029">
    <property type="protein sequence ID" value="MCW3787440.1"/>
    <property type="molecule type" value="Genomic_DNA"/>
</dbReference>
<evidence type="ECO:0000313" key="3">
    <source>
        <dbReference type="Proteomes" id="UP001209229"/>
    </source>
</evidence>
<keyword evidence="1" id="KW-1133">Transmembrane helix</keyword>
<sequence length="81" mass="9238">MKANNSKLTFLIRLIFTIILLTLCFILFDLYTPIKEFIGGNEISLKYLISSINILDELPIIIGASVAIEIVNQRRLRKVKS</sequence>
<keyword evidence="1" id="KW-0472">Membrane</keyword>
<evidence type="ECO:0000256" key="1">
    <source>
        <dbReference type="SAM" id="Phobius"/>
    </source>
</evidence>
<name>A0AAE3SFF6_9BACT</name>